<dbReference type="Proteomes" id="UP000476934">
    <property type="component" value="Unassembled WGS sequence"/>
</dbReference>
<sequence length="125" mass="14943">MPEIDATSRNMFKKEKHPLKQNEHLNLPDLLFFNWCQQQYNVNRGIYNTIDQWFYHYGIKEILPRRLYILSFLRFALDKKLVTDSKKFIRFGNGGLTKQLAVFMTETENESEKTALYLYSTLPNI</sequence>
<evidence type="ECO:0000313" key="1">
    <source>
        <dbReference type="EMBL" id="NEY20246.1"/>
    </source>
</evidence>
<proteinExistence type="predicted"/>
<keyword evidence="2" id="KW-1185">Reference proteome</keyword>
<dbReference type="OrthoDB" id="2889790at2"/>
<dbReference type="EMBL" id="JAAIWK010000014">
    <property type="protein sequence ID" value="NEY20246.1"/>
    <property type="molecule type" value="Genomic_DNA"/>
</dbReference>
<reference evidence="1 2" key="2">
    <citation type="submission" date="2020-03" db="EMBL/GenBank/DDBJ databases">
        <title>Bacillus aquiflavi sp. nov., isolated from yellow water of strong flavor Chinese baijiu in Yibin region of China.</title>
        <authorList>
            <person name="Xie J."/>
        </authorList>
    </citation>
    <scope>NUCLEOTIDE SEQUENCE [LARGE SCALE GENOMIC DNA]</scope>
    <source>
        <strain evidence="1 2">Gsoil 114</strain>
    </source>
</reference>
<comment type="caution">
    <text evidence="1">The sequence shown here is derived from an EMBL/GenBank/DDBJ whole genome shotgun (WGS) entry which is preliminary data.</text>
</comment>
<dbReference type="AlphaFoldDB" id="A0A6M0P6A4"/>
<dbReference type="RefSeq" id="WP_052137797.1">
    <property type="nucleotide sequence ID" value="NZ_JAAIWK010000014.1"/>
</dbReference>
<organism evidence="1 2">
    <name type="scientific">Heyndrickxia ginsengihumi</name>
    <dbReference type="NCBI Taxonomy" id="363870"/>
    <lineage>
        <taxon>Bacteria</taxon>
        <taxon>Bacillati</taxon>
        <taxon>Bacillota</taxon>
        <taxon>Bacilli</taxon>
        <taxon>Bacillales</taxon>
        <taxon>Bacillaceae</taxon>
        <taxon>Heyndrickxia</taxon>
    </lineage>
</organism>
<protein>
    <submittedName>
        <fullName evidence="1">Uncharacterized protein</fullName>
    </submittedName>
</protein>
<name>A0A6M0P6A4_9BACI</name>
<accession>A0A6M0P6A4</accession>
<reference evidence="1 2" key="1">
    <citation type="submission" date="2020-02" db="EMBL/GenBank/DDBJ databases">
        <authorList>
            <person name="Feng H."/>
        </authorList>
    </citation>
    <scope>NUCLEOTIDE SEQUENCE [LARGE SCALE GENOMIC DNA]</scope>
    <source>
        <strain evidence="1 2">Gsoil 114</strain>
    </source>
</reference>
<evidence type="ECO:0000313" key="2">
    <source>
        <dbReference type="Proteomes" id="UP000476934"/>
    </source>
</evidence>
<gene>
    <name evidence="1" type="ORF">G4D61_09775</name>
</gene>